<protein>
    <submittedName>
        <fullName evidence="1">Uncharacterized protein</fullName>
    </submittedName>
</protein>
<gene>
    <name evidence="1" type="ORF">OKC24_01595</name>
</gene>
<reference evidence="1 2" key="1">
    <citation type="submission" date="2022-11" db="EMBL/GenBank/DDBJ databases">
        <title>Acinetobacter entericus sp. nov., isolated from the gut of the plastic-eating larvae of the Coleoptera insect Zophobas atratus.</title>
        <authorList>
            <person name="Dong X."/>
            <person name="Yang Y."/>
        </authorList>
    </citation>
    <scope>NUCLEOTIDE SEQUENCE [LARGE SCALE GENOMIC DNA]</scope>
    <source>
        <strain evidence="1 2">BIT-DXN8</strain>
    </source>
</reference>
<evidence type="ECO:0000313" key="1">
    <source>
        <dbReference type="EMBL" id="MCW8037880.1"/>
    </source>
</evidence>
<accession>A0ABT3NE97</accession>
<comment type="caution">
    <text evidence="1">The sequence shown here is derived from an EMBL/GenBank/DDBJ whole genome shotgun (WGS) entry which is preliminary data.</text>
</comment>
<evidence type="ECO:0000313" key="2">
    <source>
        <dbReference type="Proteomes" id="UP001209682"/>
    </source>
</evidence>
<name>A0ABT3NE97_9GAMM</name>
<dbReference type="RefSeq" id="WP_131275904.1">
    <property type="nucleotide sequence ID" value="NZ_JAPEQW010000002.1"/>
</dbReference>
<proteinExistence type="predicted"/>
<organism evidence="1 2">
    <name type="scientific">Acinetobacter entericus</name>
    <dbReference type="NCBI Taxonomy" id="2989714"/>
    <lineage>
        <taxon>Bacteria</taxon>
        <taxon>Pseudomonadati</taxon>
        <taxon>Pseudomonadota</taxon>
        <taxon>Gammaproteobacteria</taxon>
        <taxon>Moraxellales</taxon>
        <taxon>Moraxellaceae</taxon>
        <taxon>Acinetobacter</taxon>
    </lineage>
</organism>
<dbReference type="Proteomes" id="UP001209682">
    <property type="component" value="Unassembled WGS sequence"/>
</dbReference>
<sequence>MFSIVVNRSEFFAFDFLKVIGDKGGREALLHRVLTVAEQQAELRLSNFILKKPYEVNISEIQDHKAVAYVCSVRGQLGIMNLGEMIFMTPIRQFNQHNRSCSNLRPQPVYVMIYFYL</sequence>
<dbReference type="EMBL" id="JAPEQW010000002">
    <property type="protein sequence ID" value="MCW8037880.1"/>
    <property type="molecule type" value="Genomic_DNA"/>
</dbReference>
<keyword evidence="2" id="KW-1185">Reference proteome</keyword>